<keyword evidence="4" id="KW-0813">Transport</keyword>
<dbReference type="PANTHER" id="PTHR24223">
    <property type="entry name" value="ATP-BINDING CASSETTE SUB-FAMILY C"/>
    <property type="match status" value="1"/>
</dbReference>
<feature type="region of interest" description="Disordered" evidence="13">
    <location>
        <begin position="954"/>
        <end position="977"/>
    </location>
</feature>
<dbReference type="SMART" id="SM00382">
    <property type="entry name" value="AAA"/>
    <property type="match status" value="2"/>
</dbReference>
<dbReference type="PROSITE" id="PS50929">
    <property type="entry name" value="ABC_TM1F"/>
    <property type="match status" value="2"/>
</dbReference>
<dbReference type="InterPro" id="IPR003439">
    <property type="entry name" value="ABC_transporter-like_ATP-bd"/>
</dbReference>
<feature type="domain" description="ABC transmembrane type-1" evidence="16">
    <location>
        <begin position="380"/>
        <end position="660"/>
    </location>
</feature>
<comment type="similarity">
    <text evidence="2">Belongs to the ABC transporter superfamily. ABCC family. Conjugate transporter (TC 3.A.1.208) subfamily.</text>
</comment>
<dbReference type="SUPFAM" id="SSF52540">
    <property type="entry name" value="P-loop containing nucleoside triphosphate hydrolases"/>
    <property type="match status" value="2"/>
</dbReference>
<dbReference type="InterPro" id="IPR050173">
    <property type="entry name" value="ABC_transporter_C-like"/>
</dbReference>
<organism evidence="17 18">
    <name type="scientific">Calicophoron daubneyi</name>
    <name type="common">Rumen fluke</name>
    <name type="synonym">Paramphistomum daubneyi</name>
    <dbReference type="NCBI Taxonomy" id="300641"/>
    <lineage>
        <taxon>Eukaryota</taxon>
        <taxon>Metazoa</taxon>
        <taxon>Spiralia</taxon>
        <taxon>Lophotrochozoa</taxon>
        <taxon>Platyhelminthes</taxon>
        <taxon>Trematoda</taxon>
        <taxon>Digenea</taxon>
        <taxon>Plagiorchiida</taxon>
        <taxon>Pronocephalata</taxon>
        <taxon>Paramphistomoidea</taxon>
        <taxon>Paramphistomidae</taxon>
        <taxon>Calicophoron</taxon>
    </lineage>
</organism>
<dbReference type="GO" id="GO:0016887">
    <property type="term" value="F:ATP hydrolysis activity"/>
    <property type="evidence" value="ECO:0007669"/>
    <property type="project" value="InterPro"/>
</dbReference>
<dbReference type="EC" id="7.6.2.2" evidence="3"/>
<feature type="domain" description="ABC transporter" evidence="15">
    <location>
        <begin position="706"/>
        <end position="944"/>
    </location>
</feature>
<feature type="transmembrane region" description="Helical" evidence="14">
    <location>
        <begin position="379"/>
        <end position="399"/>
    </location>
</feature>
<accession>A0AAV2TPQ6</accession>
<keyword evidence="9" id="KW-1278">Translocase</keyword>
<feature type="transmembrane region" description="Helical" evidence="14">
    <location>
        <begin position="632"/>
        <end position="655"/>
    </location>
</feature>
<evidence type="ECO:0000256" key="12">
    <source>
        <dbReference type="ARBA" id="ARBA00034018"/>
    </source>
</evidence>
<dbReference type="CDD" id="cd03250">
    <property type="entry name" value="ABCC_MRP_domain1"/>
    <property type="match status" value="1"/>
</dbReference>
<evidence type="ECO:0000256" key="10">
    <source>
        <dbReference type="ARBA" id="ARBA00022989"/>
    </source>
</evidence>
<evidence type="ECO:0000259" key="15">
    <source>
        <dbReference type="PROSITE" id="PS50893"/>
    </source>
</evidence>
<dbReference type="Pfam" id="PF00005">
    <property type="entry name" value="ABC_tran"/>
    <property type="match status" value="2"/>
</dbReference>
<dbReference type="CDD" id="cd18605">
    <property type="entry name" value="ABC_6TM_MRP7_D2_like"/>
    <property type="match status" value="1"/>
</dbReference>
<gene>
    <name evidence="17" type="ORF">CDAUBV1_LOCUS14365</name>
</gene>
<evidence type="ECO:0000256" key="4">
    <source>
        <dbReference type="ARBA" id="ARBA00022448"/>
    </source>
</evidence>
<evidence type="ECO:0000256" key="8">
    <source>
        <dbReference type="ARBA" id="ARBA00022840"/>
    </source>
</evidence>
<dbReference type="PANTHER" id="PTHR24223:SF330">
    <property type="entry name" value="ATP-BINDING CASSETTE SUB-FAMILY C MEMBER 10"/>
    <property type="match status" value="1"/>
</dbReference>
<dbReference type="Pfam" id="PF00664">
    <property type="entry name" value="ABC_membrane"/>
    <property type="match status" value="2"/>
</dbReference>
<evidence type="ECO:0000256" key="9">
    <source>
        <dbReference type="ARBA" id="ARBA00022967"/>
    </source>
</evidence>
<keyword evidence="5 14" id="KW-0812">Transmembrane</keyword>
<keyword evidence="10 14" id="KW-1133">Transmembrane helix</keyword>
<evidence type="ECO:0000256" key="6">
    <source>
        <dbReference type="ARBA" id="ARBA00022737"/>
    </source>
</evidence>
<evidence type="ECO:0000313" key="17">
    <source>
        <dbReference type="EMBL" id="CAL5139340.1"/>
    </source>
</evidence>
<keyword evidence="7" id="KW-0547">Nucleotide-binding</keyword>
<keyword evidence="6" id="KW-0677">Repeat</keyword>
<name>A0AAV2TPQ6_CALDB</name>
<evidence type="ECO:0000256" key="13">
    <source>
        <dbReference type="SAM" id="MobiDB-lite"/>
    </source>
</evidence>
<evidence type="ECO:0000256" key="14">
    <source>
        <dbReference type="SAM" id="Phobius"/>
    </source>
</evidence>
<feature type="transmembrane region" description="Helical" evidence="14">
    <location>
        <begin position="1212"/>
        <end position="1243"/>
    </location>
</feature>
<dbReference type="Gene3D" id="3.40.50.300">
    <property type="entry name" value="P-loop containing nucleotide triphosphate hydrolases"/>
    <property type="match status" value="2"/>
</dbReference>
<feature type="transmembrane region" description="Helical" evidence="14">
    <location>
        <begin position="501"/>
        <end position="533"/>
    </location>
</feature>
<evidence type="ECO:0000256" key="7">
    <source>
        <dbReference type="ARBA" id="ARBA00022741"/>
    </source>
</evidence>
<feature type="transmembrane region" description="Helical" evidence="14">
    <location>
        <begin position="1319"/>
        <end position="1338"/>
    </location>
</feature>
<dbReference type="GO" id="GO:0016020">
    <property type="term" value="C:membrane"/>
    <property type="evidence" value="ECO:0007669"/>
    <property type="project" value="UniProtKB-SubCell"/>
</dbReference>
<keyword evidence="8" id="KW-0067">ATP-binding</keyword>
<dbReference type="FunFam" id="3.40.50.300:FF:000163">
    <property type="entry name" value="Multidrug resistance-associated protein member 4"/>
    <property type="match status" value="1"/>
</dbReference>
<feature type="transmembrane region" description="Helical" evidence="14">
    <location>
        <begin position="202"/>
        <end position="224"/>
    </location>
</feature>
<feature type="transmembrane region" description="Helical" evidence="14">
    <location>
        <begin position="135"/>
        <end position="159"/>
    </location>
</feature>
<feature type="transmembrane region" description="Helical" evidence="14">
    <location>
        <begin position="171"/>
        <end position="190"/>
    </location>
</feature>
<evidence type="ECO:0000256" key="3">
    <source>
        <dbReference type="ARBA" id="ARBA00012191"/>
    </source>
</evidence>
<dbReference type="InterPro" id="IPR017871">
    <property type="entry name" value="ABC_transporter-like_CS"/>
</dbReference>
<dbReference type="EMBL" id="CAXLJL010000600">
    <property type="protein sequence ID" value="CAL5139340.1"/>
    <property type="molecule type" value="Genomic_DNA"/>
</dbReference>
<dbReference type="Proteomes" id="UP001497525">
    <property type="component" value="Unassembled WGS sequence"/>
</dbReference>
<comment type="subcellular location">
    <subcellularLocation>
        <location evidence="1">Membrane</location>
        <topology evidence="1">Multi-pass membrane protein</topology>
    </subcellularLocation>
</comment>
<evidence type="ECO:0000256" key="2">
    <source>
        <dbReference type="ARBA" id="ARBA00009726"/>
    </source>
</evidence>
<feature type="transmembrane region" description="Helical" evidence="14">
    <location>
        <begin position="1031"/>
        <end position="1053"/>
    </location>
</feature>
<feature type="compositionally biased region" description="Acidic residues" evidence="13">
    <location>
        <begin position="962"/>
        <end position="976"/>
    </location>
</feature>
<dbReference type="CDD" id="cd18598">
    <property type="entry name" value="ABC_6TM_MRP7_D1_like"/>
    <property type="match status" value="1"/>
</dbReference>
<reference evidence="17" key="1">
    <citation type="submission" date="2024-06" db="EMBL/GenBank/DDBJ databases">
        <authorList>
            <person name="Liu X."/>
            <person name="Lenzi L."/>
            <person name="Haldenby T S."/>
            <person name="Uol C."/>
        </authorList>
    </citation>
    <scope>NUCLEOTIDE SEQUENCE</scope>
</reference>
<dbReference type="FunFam" id="1.20.1560.10:FF:000037">
    <property type="entry name" value="ATP-binding cassette subfamily C member 10"/>
    <property type="match status" value="1"/>
</dbReference>
<dbReference type="InterPro" id="IPR036640">
    <property type="entry name" value="ABC1_TM_sf"/>
</dbReference>
<dbReference type="GO" id="GO:0005524">
    <property type="term" value="F:ATP binding"/>
    <property type="evidence" value="ECO:0007669"/>
    <property type="project" value="UniProtKB-KW"/>
</dbReference>
<evidence type="ECO:0000259" key="16">
    <source>
        <dbReference type="PROSITE" id="PS50929"/>
    </source>
</evidence>
<feature type="transmembrane region" description="Helical" evidence="14">
    <location>
        <begin position="66"/>
        <end position="86"/>
    </location>
</feature>
<evidence type="ECO:0000256" key="1">
    <source>
        <dbReference type="ARBA" id="ARBA00004141"/>
    </source>
</evidence>
<dbReference type="PROSITE" id="PS00211">
    <property type="entry name" value="ABC_TRANSPORTER_1"/>
    <property type="match status" value="2"/>
</dbReference>
<dbReference type="Gene3D" id="1.20.1560.10">
    <property type="entry name" value="ABC transporter type 1, transmembrane domain"/>
    <property type="match status" value="2"/>
</dbReference>
<feature type="transmembrane region" description="Helical" evidence="14">
    <location>
        <begin position="419"/>
        <end position="440"/>
    </location>
</feature>
<proteinExistence type="inferred from homology"/>
<keyword evidence="11 14" id="KW-0472">Membrane</keyword>
<evidence type="ECO:0000256" key="5">
    <source>
        <dbReference type="ARBA" id="ARBA00022692"/>
    </source>
</evidence>
<feature type="transmembrane region" description="Helical" evidence="14">
    <location>
        <begin position="1344"/>
        <end position="1365"/>
    </location>
</feature>
<sequence>MQPRPQVECCARSTIHTSPLYPTWHSACAWHTARSTINMSIRNFCGTYSLSPWENDSLGLCFLEVYIHYPLVVVYFLLSIIYCFIYRKYLAFEFFQSGVFWFRLTIDTCVVCNGAAGLAFGYALPYFRDIFSGDANFIVVHSAVAVVLWGAVSIQDVLLGKSTDYSSRGPLSHLLCSVIYFYVCVASVWSAFRQVAEPWRPYILTFFCIHLLLVCLHLISRVPVIYSTEEPRRRAARIARTTNRAHSAHVLLTTSQEIPADPQNNFTRLQSGEPQGRSVLPGHISEDHVSNISKIFYCWMSSTIQAGYYGELCSVSNLPQLPSRLNVWNLESNLPTKIKETNDQIRPSSFVLDPEHQPSSVKTSWPFIKTAFAYFGREFIILGVIKFMLNIASICGPVVLNRFIAGLGSNETKTWATSLWGVGLVIITFVASLVGTSYNYRMSTFGYKIRVSVTGMVYRSILSARISSLHSIGTGSLINFLTSDADRIVNLAPSVHEVWAMPLQVILAIVLLYQQLGISCLVGIAFLVILLPLNRLLANQIGKISRRLMRFKDARIKLMSEILPSMAAVKLACWENLMRKRVGDCRKQELRALWGQKMLDAGCVFCWAACPALLASSTFATYVLLGNRLEASIIFTSLALFGMLIGPMNAFPWVINGVIEAAVSIQRISLLLHLPRGPFPEEASDMHLKCLELVENMPNPDCSTPVNMKHASFYWKDPENLVLSDITFSVLQGQFVGVLGAVGSGKSALLLAILGELQSVNGDEGNQAQNGRLKYAYVGQTPWLCTGTVRDNIVFGAPALDPDWLNKVVYACALELDIANLPHGLDTDVGEGGGSRLSGGQRARVALARAVYQNADVYLLDDPVAALDVHVGEHVVQHCLLGLLAHKTRIITSHQANWSEDEKQTSYLRSANLILELDHGQIVKRYHPNSEPEIVSNLPAKPLSVLTGLPPDDVPLLSVEQPQDEGNDITDPNEDRDDVKLIDTENSSGSSNHAAACLLTARSVPGIPNEEFGEATDWEKLAFGSISGHVYWAYLKAVGYCLAFSIVLSLILMQGSRNAADWWLAHWVQSSPSSQLEFSNLTAVRVDPSVLSTMARTTALEDDYMPSLWTIYTRIQLPSAQNETSYRFYLTVYGAIVGGNVLATTFRAVLFAIGGLAAATTVHQLALDTMLHGRLSYFDRTPHGRILNRFSADVGTVDDALPFQLNILLADIAGLIGTLVITCIALPSLFFMLLPLVFVFWSVQRFYRGAARDLKRISSVTRSPVYAHFSDTLAGLAVIRGLSQQERFRRITVYTLASQLRAELASLAAGAWLSIRLQLIACTVVGGVVCLSLLGRVFHWTEVAAAGLSAAYALTIAGLMTSTVYDATETEKSLVAVERCQELADDTPVESDTVPTTVTAPTRRHRQYRFRSSAPDSQYLLPTGWPSEGRIEFRDVSLTYRRTHHRDNQHDVQSLDSVSFTVKGGQHVGIVGRTGAGKSSLMRVLLRLVDHLPGPHTNQHIASQLNFVGASGQVFIDGIDIRTVPLEVLRSSILAIGQEPFLFSGWLRDNLDPDNELKDDELIDVLIKCQVASNQTEAEEWLHRDVGEAGRDISAGQRQLICLARGLLKKPRPRIVCLDEATAAVDDRSEEAIHNILGREFAESTVVLIAHRLSSIRRLCSHVIVMHSGHIVAEGDPEKLLAESRIQIGVDNEIDLITL</sequence>
<feature type="transmembrane region" description="Helical" evidence="14">
    <location>
        <begin position="98"/>
        <end position="123"/>
    </location>
</feature>
<dbReference type="InterPro" id="IPR027417">
    <property type="entry name" value="P-loop_NTPase"/>
</dbReference>
<dbReference type="InterPro" id="IPR003593">
    <property type="entry name" value="AAA+_ATPase"/>
</dbReference>
<dbReference type="PROSITE" id="PS50893">
    <property type="entry name" value="ABC_TRANSPORTER_2"/>
    <property type="match status" value="2"/>
</dbReference>
<evidence type="ECO:0000313" key="18">
    <source>
        <dbReference type="Proteomes" id="UP001497525"/>
    </source>
</evidence>
<feature type="transmembrane region" description="Helical" evidence="14">
    <location>
        <begin position="599"/>
        <end position="625"/>
    </location>
</feature>
<feature type="domain" description="ABC transmembrane type-1" evidence="16">
    <location>
        <begin position="1111"/>
        <end position="1372"/>
    </location>
</feature>
<dbReference type="GO" id="GO:0008559">
    <property type="term" value="F:ABC-type xenobiotic transporter activity"/>
    <property type="evidence" value="ECO:0007669"/>
    <property type="project" value="UniProtKB-EC"/>
</dbReference>
<comment type="catalytic activity">
    <reaction evidence="12">
        <text>ATP + H2O + xenobioticSide 1 = ADP + phosphate + xenobioticSide 2.</text>
        <dbReference type="EC" id="7.6.2.2"/>
    </reaction>
</comment>
<evidence type="ECO:0000256" key="11">
    <source>
        <dbReference type="ARBA" id="ARBA00023136"/>
    </source>
</evidence>
<dbReference type="InterPro" id="IPR011527">
    <property type="entry name" value="ABC1_TM_dom"/>
</dbReference>
<protein>
    <recommendedName>
        <fullName evidence="3">ABC-type xenobiotic transporter</fullName>
        <ecNumber evidence="3">7.6.2.2</ecNumber>
    </recommendedName>
</protein>
<feature type="domain" description="ABC transporter" evidence="15">
    <location>
        <begin position="1431"/>
        <end position="1693"/>
    </location>
</feature>
<dbReference type="SUPFAM" id="SSF90123">
    <property type="entry name" value="ABC transporter transmembrane region"/>
    <property type="match status" value="2"/>
</dbReference>
<comment type="caution">
    <text evidence="17">The sequence shown here is derived from an EMBL/GenBank/DDBJ whole genome shotgun (WGS) entry which is preliminary data.</text>
</comment>